<keyword evidence="5 10" id="KW-0346">Stress response</keyword>
<feature type="compositionally biased region" description="Polar residues" evidence="13">
    <location>
        <begin position="13"/>
        <end position="28"/>
    </location>
</feature>
<dbReference type="Proteomes" id="UP000002508">
    <property type="component" value="Chromosome"/>
</dbReference>
<comment type="similarity">
    <text evidence="2 10 12">Belongs to the GrpE family.</text>
</comment>
<feature type="region of interest" description="Disordered" evidence="13">
    <location>
        <begin position="1"/>
        <end position="44"/>
    </location>
</feature>
<dbReference type="Gene3D" id="2.30.22.10">
    <property type="entry name" value="Head domain of nucleotide exchange factor GrpE"/>
    <property type="match status" value="1"/>
</dbReference>
<keyword evidence="15" id="KW-1185">Reference proteome</keyword>
<evidence type="ECO:0000256" key="4">
    <source>
        <dbReference type="ARBA" id="ARBA00022490"/>
    </source>
</evidence>
<evidence type="ECO:0000256" key="7">
    <source>
        <dbReference type="ARBA" id="ARBA00053401"/>
    </source>
</evidence>
<dbReference type="SUPFAM" id="SSF51064">
    <property type="entry name" value="Head domain of nucleotide exchange factor GrpE"/>
    <property type="match status" value="1"/>
</dbReference>
<protein>
    <recommendedName>
        <fullName evidence="8 10">Protein GrpE</fullName>
    </recommendedName>
    <alternativeName>
        <fullName evidence="9 10">HSP-70 cofactor</fullName>
    </alternativeName>
</protein>
<dbReference type="FunFam" id="2.30.22.10:FF:000001">
    <property type="entry name" value="Protein GrpE"/>
    <property type="match status" value="1"/>
</dbReference>
<accession>B8G4T7</accession>
<evidence type="ECO:0000256" key="5">
    <source>
        <dbReference type="ARBA" id="ARBA00023016"/>
    </source>
</evidence>
<name>B8G4T7_CHLAD</name>
<comment type="subcellular location">
    <subcellularLocation>
        <location evidence="1 10">Cytoplasm</location>
    </subcellularLocation>
</comment>
<evidence type="ECO:0000256" key="9">
    <source>
        <dbReference type="ARBA" id="ARBA00076414"/>
    </source>
</evidence>
<dbReference type="AlphaFoldDB" id="B8G4T7"/>
<dbReference type="GO" id="GO:0051082">
    <property type="term" value="F:unfolded protein binding"/>
    <property type="evidence" value="ECO:0007669"/>
    <property type="project" value="TreeGrafter"/>
</dbReference>
<dbReference type="InterPro" id="IPR000740">
    <property type="entry name" value="GrpE"/>
</dbReference>
<evidence type="ECO:0000256" key="12">
    <source>
        <dbReference type="RuleBase" id="RU004478"/>
    </source>
</evidence>
<dbReference type="InterPro" id="IPR009012">
    <property type="entry name" value="GrpE_head"/>
</dbReference>
<dbReference type="GO" id="GO:0000774">
    <property type="term" value="F:adenyl-nucleotide exchange factor activity"/>
    <property type="evidence" value="ECO:0007669"/>
    <property type="project" value="InterPro"/>
</dbReference>
<dbReference type="SUPFAM" id="SSF58014">
    <property type="entry name" value="Coiled-coil domain of nucleotide exchange factor GrpE"/>
    <property type="match status" value="1"/>
</dbReference>
<dbReference type="Pfam" id="PF01025">
    <property type="entry name" value="GrpE"/>
    <property type="match status" value="1"/>
</dbReference>
<evidence type="ECO:0000256" key="1">
    <source>
        <dbReference type="ARBA" id="ARBA00004496"/>
    </source>
</evidence>
<dbReference type="HAMAP" id="MF_01151">
    <property type="entry name" value="GrpE"/>
    <property type="match status" value="1"/>
</dbReference>
<evidence type="ECO:0000256" key="3">
    <source>
        <dbReference type="ARBA" id="ARBA00011738"/>
    </source>
</evidence>
<evidence type="ECO:0000256" key="11">
    <source>
        <dbReference type="RuleBase" id="RU000639"/>
    </source>
</evidence>
<evidence type="ECO:0000256" key="6">
    <source>
        <dbReference type="ARBA" id="ARBA00023186"/>
    </source>
</evidence>
<dbReference type="eggNOG" id="COG0576">
    <property type="taxonomic scope" value="Bacteria"/>
</dbReference>
<dbReference type="KEGG" id="cag:Cagg_2695"/>
<dbReference type="NCBIfam" id="NF010738">
    <property type="entry name" value="PRK14140.1"/>
    <property type="match status" value="1"/>
</dbReference>
<proteinExistence type="inferred from homology"/>
<dbReference type="PROSITE" id="PS01071">
    <property type="entry name" value="GRPE"/>
    <property type="match status" value="1"/>
</dbReference>
<dbReference type="EMBL" id="CP001337">
    <property type="protein sequence ID" value="ACL25563.1"/>
    <property type="molecule type" value="Genomic_DNA"/>
</dbReference>
<keyword evidence="4 10" id="KW-0963">Cytoplasm</keyword>
<feature type="compositionally biased region" description="Low complexity" evidence="13">
    <location>
        <begin position="32"/>
        <end position="44"/>
    </location>
</feature>
<evidence type="ECO:0000256" key="13">
    <source>
        <dbReference type="SAM" id="MobiDB-lite"/>
    </source>
</evidence>
<dbReference type="PANTHER" id="PTHR21237:SF23">
    <property type="entry name" value="GRPE PROTEIN HOMOLOG, MITOCHONDRIAL"/>
    <property type="match status" value="1"/>
</dbReference>
<organism evidence="14 15">
    <name type="scientific">Chloroflexus aggregans (strain MD-66 / DSM 9485)</name>
    <dbReference type="NCBI Taxonomy" id="326427"/>
    <lineage>
        <taxon>Bacteria</taxon>
        <taxon>Bacillati</taxon>
        <taxon>Chloroflexota</taxon>
        <taxon>Chloroflexia</taxon>
        <taxon>Chloroflexales</taxon>
        <taxon>Chloroflexineae</taxon>
        <taxon>Chloroflexaceae</taxon>
        <taxon>Chloroflexus</taxon>
    </lineage>
</organism>
<gene>
    <name evidence="10" type="primary">grpE</name>
    <name evidence="14" type="ordered locus">Cagg_2695</name>
</gene>
<dbReference type="HOGENOM" id="CLU_057217_5_2_0"/>
<dbReference type="Gene3D" id="3.90.20.20">
    <property type="match status" value="1"/>
</dbReference>
<comment type="function">
    <text evidence="7 10 11">Participates actively in the response to hyperosmotic and heat shock by preventing the aggregation of stress-denatured proteins, in association with DnaK and GrpE. It is the nucleotide exchange factor for DnaK and may function as a thermosensor. Unfolded proteins bind initially to DnaJ; upon interaction with the DnaJ-bound protein, DnaK hydrolyzes its bound ATP, resulting in the formation of a stable complex. GrpE releases ADP from DnaK; ATP binding to DnaK triggers the release of the substrate protein, thus completing the reaction cycle. Several rounds of ATP-dependent interactions between DnaJ, DnaK and GrpE are required for fully efficient folding.</text>
</comment>
<keyword evidence="6 10" id="KW-0143">Chaperone</keyword>
<dbReference type="STRING" id="326427.Cagg_2695"/>
<evidence type="ECO:0000313" key="15">
    <source>
        <dbReference type="Proteomes" id="UP000002508"/>
    </source>
</evidence>
<reference evidence="14" key="1">
    <citation type="submission" date="2008-12" db="EMBL/GenBank/DDBJ databases">
        <title>Complete sequence of Chloroflexus aggregans DSM 9485.</title>
        <authorList>
            <consortium name="US DOE Joint Genome Institute"/>
            <person name="Lucas S."/>
            <person name="Copeland A."/>
            <person name="Lapidus A."/>
            <person name="Glavina del Rio T."/>
            <person name="Dalin E."/>
            <person name="Tice H."/>
            <person name="Pitluck S."/>
            <person name="Foster B."/>
            <person name="Larimer F."/>
            <person name="Land M."/>
            <person name="Hauser L."/>
            <person name="Kyrpides N."/>
            <person name="Mikhailova N."/>
            <person name="Bryant D."/>
            <person name="Richardson P."/>
        </authorList>
    </citation>
    <scope>NUCLEOTIDE SEQUENCE</scope>
    <source>
        <strain evidence="14">DSM 9485</strain>
    </source>
</reference>
<dbReference type="GO" id="GO:0042803">
    <property type="term" value="F:protein homodimerization activity"/>
    <property type="evidence" value="ECO:0007669"/>
    <property type="project" value="InterPro"/>
</dbReference>
<dbReference type="GO" id="GO:0006457">
    <property type="term" value="P:protein folding"/>
    <property type="evidence" value="ECO:0007669"/>
    <property type="project" value="InterPro"/>
</dbReference>
<evidence type="ECO:0000313" key="14">
    <source>
        <dbReference type="EMBL" id="ACL25563.1"/>
    </source>
</evidence>
<dbReference type="RefSeq" id="WP_015941420.1">
    <property type="nucleotide sequence ID" value="NC_011831.1"/>
</dbReference>
<dbReference type="PANTHER" id="PTHR21237">
    <property type="entry name" value="GRPE PROTEIN"/>
    <property type="match status" value="1"/>
</dbReference>
<evidence type="ECO:0000256" key="10">
    <source>
        <dbReference type="HAMAP-Rule" id="MF_01151"/>
    </source>
</evidence>
<dbReference type="GO" id="GO:0051087">
    <property type="term" value="F:protein-folding chaperone binding"/>
    <property type="evidence" value="ECO:0007669"/>
    <property type="project" value="InterPro"/>
</dbReference>
<dbReference type="InterPro" id="IPR013805">
    <property type="entry name" value="GrpE_CC"/>
</dbReference>
<comment type="subunit">
    <text evidence="3 10">Homodimer.</text>
</comment>
<evidence type="ECO:0000256" key="8">
    <source>
        <dbReference type="ARBA" id="ARBA00072274"/>
    </source>
</evidence>
<sequence>MVNQEEVKPEMNVKQTTAAPDESATTGEQAIATDAAPTTTDTPADPAAVIADLQQRLAQAEAQAAEYKDQWMRAVADYRNFKRRTETERAELIRNAGTAIILKLLPVLDDFERAIANVPPEIAETPWWQGTQLIAHKLRTMLESEGVKPIEALGQDFDPNLHEAVIYEDAEGQEGKVIAELQRGYLLHDRVIRPSMVKVGRG</sequence>
<dbReference type="PRINTS" id="PR00773">
    <property type="entry name" value="GRPEPROTEIN"/>
</dbReference>
<feature type="compositionally biased region" description="Basic and acidic residues" evidence="13">
    <location>
        <begin position="1"/>
        <end position="11"/>
    </location>
</feature>
<evidence type="ECO:0000256" key="2">
    <source>
        <dbReference type="ARBA" id="ARBA00009054"/>
    </source>
</evidence>
<dbReference type="CDD" id="cd00446">
    <property type="entry name" value="GrpE"/>
    <property type="match status" value="1"/>
</dbReference>
<dbReference type="GO" id="GO:0005737">
    <property type="term" value="C:cytoplasm"/>
    <property type="evidence" value="ECO:0007669"/>
    <property type="project" value="UniProtKB-SubCell"/>
</dbReference>